<dbReference type="PANTHER" id="PTHR23508:SF3">
    <property type="entry name" value="SIALIC ACID TRANSPORTER NANT"/>
    <property type="match status" value="1"/>
</dbReference>
<dbReference type="AlphaFoldDB" id="A0A931F3B0"/>
<organism evidence="7 8">
    <name type="scientific">Nonomuraea cypriaca</name>
    <dbReference type="NCBI Taxonomy" id="1187855"/>
    <lineage>
        <taxon>Bacteria</taxon>
        <taxon>Bacillati</taxon>
        <taxon>Actinomycetota</taxon>
        <taxon>Actinomycetes</taxon>
        <taxon>Streptosporangiales</taxon>
        <taxon>Streptosporangiaceae</taxon>
        <taxon>Nonomuraea</taxon>
    </lineage>
</organism>
<dbReference type="Proteomes" id="UP000605361">
    <property type="component" value="Unassembled WGS sequence"/>
</dbReference>
<feature type="domain" description="Major facilitator superfamily (MFS) profile" evidence="6">
    <location>
        <begin position="19"/>
        <end position="409"/>
    </location>
</feature>
<dbReference type="GO" id="GO:0046943">
    <property type="term" value="F:carboxylic acid transmembrane transporter activity"/>
    <property type="evidence" value="ECO:0007669"/>
    <property type="project" value="TreeGrafter"/>
</dbReference>
<dbReference type="InterPro" id="IPR036259">
    <property type="entry name" value="MFS_trans_sf"/>
</dbReference>
<evidence type="ECO:0000259" key="6">
    <source>
        <dbReference type="PROSITE" id="PS50850"/>
    </source>
</evidence>
<reference evidence="7" key="1">
    <citation type="submission" date="2020-11" db="EMBL/GenBank/DDBJ databases">
        <title>Whole-genome analyses of Nonomuraea sp. K274.</title>
        <authorList>
            <person name="Veyisoglu A."/>
        </authorList>
    </citation>
    <scope>NUCLEOTIDE SEQUENCE</scope>
    <source>
        <strain evidence="7">K274</strain>
    </source>
</reference>
<dbReference type="PROSITE" id="PS50850">
    <property type="entry name" value="MFS"/>
    <property type="match status" value="1"/>
</dbReference>
<feature type="transmembrane region" description="Helical" evidence="5">
    <location>
        <begin position="354"/>
        <end position="375"/>
    </location>
</feature>
<gene>
    <name evidence="7" type="ORF">ITP53_30340</name>
</gene>
<dbReference type="InterPro" id="IPR020846">
    <property type="entry name" value="MFS_dom"/>
</dbReference>
<evidence type="ECO:0000256" key="2">
    <source>
        <dbReference type="ARBA" id="ARBA00022692"/>
    </source>
</evidence>
<comment type="subcellular location">
    <subcellularLocation>
        <location evidence="1">Cell membrane</location>
        <topology evidence="1">Multi-pass membrane protein</topology>
    </subcellularLocation>
</comment>
<feature type="transmembrane region" description="Helical" evidence="5">
    <location>
        <begin position="313"/>
        <end position="333"/>
    </location>
</feature>
<feature type="transmembrane region" description="Helical" evidence="5">
    <location>
        <begin position="85"/>
        <end position="104"/>
    </location>
</feature>
<keyword evidence="8" id="KW-1185">Reference proteome</keyword>
<protein>
    <submittedName>
        <fullName evidence="7">MFS transporter</fullName>
    </submittedName>
</protein>
<feature type="transmembrane region" description="Helical" evidence="5">
    <location>
        <begin position="144"/>
        <end position="163"/>
    </location>
</feature>
<dbReference type="SUPFAM" id="SSF103473">
    <property type="entry name" value="MFS general substrate transporter"/>
    <property type="match status" value="1"/>
</dbReference>
<feature type="transmembrane region" description="Helical" evidence="5">
    <location>
        <begin position="21"/>
        <end position="41"/>
    </location>
</feature>
<keyword evidence="2 5" id="KW-0812">Transmembrane</keyword>
<feature type="transmembrane region" description="Helical" evidence="5">
    <location>
        <begin position="110"/>
        <end position="132"/>
    </location>
</feature>
<feature type="transmembrane region" description="Helical" evidence="5">
    <location>
        <begin position="289"/>
        <end position="307"/>
    </location>
</feature>
<accession>A0A931F3B0</accession>
<evidence type="ECO:0000256" key="5">
    <source>
        <dbReference type="SAM" id="Phobius"/>
    </source>
</evidence>
<evidence type="ECO:0000256" key="3">
    <source>
        <dbReference type="ARBA" id="ARBA00022989"/>
    </source>
</evidence>
<dbReference type="EMBL" id="JADOGI010000107">
    <property type="protein sequence ID" value="MBF8189951.1"/>
    <property type="molecule type" value="Genomic_DNA"/>
</dbReference>
<feature type="transmembrane region" description="Helical" evidence="5">
    <location>
        <begin position="53"/>
        <end position="73"/>
    </location>
</feature>
<dbReference type="RefSeq" id="WP_195898880.1">
    <property type="nucleotide sequence ID" value="NZ_JADOGI010000107.1"/>
</dbReference>
<feature type="transmembrane region" description="Helical" evidence="5">
    <location>
        <begin position="381"/>
        <end position="400"/>
    </location>
</feature>
<keyword evidence="3 5" id="KW-1133">Transmembrane helix</keyword>
<evidence type="ECO:0000256" key="1">
    <source>
        <dbReference type="ARBA" id="ARBA00004651"/>
    </source>
</evidence>
<feature type="transmembrane region" description="Helical" evidence="5">
    <location>
        <begin position="220"/>
        <end position="242"/>
    </location>
</feature>
<evidence type="ECO:0000313" key="8">
    <source>
        <dbReference type="Proteomes" id="UP000605361"/>
    </source>
</evidence>
<keyword evidence="4 5" id="KW-0472">Membrane</keyword>
<evidence type="ECO:0000313" key="7">
    <source>
        <dbReference type="EMBL" id="MBF8189951.1"/>
    </source>
</evidence>
<name>A0A931F3B0_9ACTN</name>
<feature type="transmembrane region" description="Helical" evidence="5">
    <location>
        <begin position="257"/>
        <end position="277"/>
    </location>
</feature>
<dbReference type="Pfam" id="PF07690">
    <property type="entry name" value="MFS_1"/>
    <property type="match status" value="1"/>
</dbReference>
<evidence type="ECO:0000256" key="4">
    <source>
        <dbReference type="ARBA" id="ARBA00023136"/>
    </source>
</evidence>
<dbReference type="GO" id="GO:0005886">
    <property type="term" value="C:plasma membrane"/>
    <property type="evidence" value="ECO:0007669"/>
    <property type="project" value="UniProtKB-SubCell"/>
</dbReference>
<sequence length="418" mass="44823">MSAPASPWYRQLSRQHWHALAGSWLGWTLDGFDFILITYVLTDIATEFEVSLTTAGTLVLATFATRWLGGAFIGSFADRFGRKTAMIASVLLYSFATFLCGLSWDFWSLMIFRLVVGIGMAGEYAAGSTLLLESWPERVRNKASGFLVSGWAAGGLLAAAVYAPIVTAFGWRGLFFVGIAPALLTIYIRFGVAEPEEWRSAADRDEAPKVSFFQLLSRRWLPVAAALFGLMFANFATTWPILSLMPTYLKSTGYDEGATGTLMFVASLGALFGYWASGFLGDRIGTRRALIWVMALSLVFVATTFAVTTAGSVVLAVSLFLVEFTSLGITGLLPKYIADHFDPTLRASGLGTTYNLGSIAGGLSPVWGGALAGVIGLGSAIGVLTAFWTLACIAVIGFDLPRRALGRAMATQPTAVHN</sequence>
<dbReference type="Gene3D" id="1.20.1250.20">
    <property type="entry name" value="MFS general substrate transporter like domains"/>
    <property type="match status" value="1"/>
</dbReference>
<comment type="caution">
    <text evidence="7">The sequence shown here is derived from an EMBL/GenBank/DDBJ whole genome shotgun (WGS) entry which is preliminary data.</text>
</comment>
<dbReference type="PANTHER" id="PTHR23508">
    <property type="entry name" value="CARBOXYLIC ACID TRANSPORTER PROTEIN HOMOLOG"/>
    <property type="match status" value="1"/>
</dbReference>
<dbReference type="InterPro" id="IPR011701">
    <property type="entry name" value="MFS"/>
</dbReference>
<feature type="transmembrane region" description="Helical" evidence="5">
    <location>
        <begin position="169"/>
        <end position="190"/>
    </location>
</feature>
<proteinExistence type="predicted"/>